<dbReference type="PANTHER" id="PTHR12526:SF630">
    <property type="entry name" value="GLYCOSYLTRANSFERASE"/>
    <property type="match status" value="1"/>
</dbReference>
<dbReference type="Pfam" id="PF13439">
    <property type="entry name" value="Glyco_transf_4"/>
    <property type="match status" value="1"/>
</dbReference>
<dbReference type="EMBL" id="JAMZMM010000023">
    <property type="protein sequence ID" value="MCP2727682.1"/>
    <property type="molecule type" value="Genomic_DNA"/>
</dbReference>
<evidence type="ECO:0000313" key="4">
    <source>
        <dbReference type="Proteomes" id="UP001204953"/>
    </source>
</evidence>
<name>A0AAE3KQS6_9CYAN</name>
<dbReference type="Gene3D" id="3.40.50.2000">
    <property type="entry name" value="Glycogen Phosphorylase B"/>
    <property type="match status" value="2"/>
</dbReference>
<dbReference type="InterPro" id="IPR028098">
    <property type="entry name" value="Glyco_trans_4-like_N"/>
</dbReference>
<proteinExistence type="predicted"/>
<dbReference type="Proteomes" id="UP001204953">
    <property type="component" value="Unassembled WGS sequence"/>
</dbReference>
<dbReference type="Pfam" id="PF00534">
    <property type="entry name" value="Glycos_transf_1"/>
    <property type="match status" value="1"/>
</dbReference>
<dbReference type="AlphaFoldDB" id="A0AAE3KQS6"/>
<evidence type="ECO:0000259" key="2">
    <source>
        <dbReference type="Pfam" id="PF13439"/>
    </source>
</evidence>
<dbReference type="InterPro" id="IPR001296">
    <property type="entry name" value="Glyco_trans_1"/>
</dbReference>
<evidence type="ECO:0000313" key="3">
    <source>
        <dbReference type="EMBL" id="MCP2727682.1"/>
    </source>
</evidence>
<dbReference type="CDD" id="cd03811">
    <property type="entry name" value="GT4_GT28_WabH-like"/>
    <property type="match status" value="1"/>
</dbReference>
<feature type="domain" description="Glycosyl transferase family 1" evidence="1">
    <location>
        <begin position="222"/>
        <end position="367"/>
    </location>
</feature>
<dbReference type="PANTHER" id="PTHR12526">
    <property type="entry name" value="GLYCOSYLTRANSFERASE"/>
    <property type="match status" value="1"/>
</dbReference>
<evidence type="ECO:0000259" key="1">
    <source>
        <dbReference type="Pfam" id="PF00534"/>
    </source>
</evidence>
<accession>A0AAE3KQS6</accession>
<dbReference type="SUPFAM" id="SSF53756">
    <property type="entry name" value="UDP-Glycosyltransferase/glycogen phosphorylase"/>
    <property type="match status" value="1"/>
</dbReference>
<protein>
    <submittedName>
        <fullName evidence="3">Glycosyltransferase</fullName>
    </submittedName>
</protein>
<comment type="caution">
    <text evidence="3">The sequence shown here is derived from an EMBL/GenBank/DDBJ whole genome shotgun (WGS) entry which is preliminary data.</text>
</comment>
<feature type="domain" description="Glycosyltransferase subfamily 4-like N-terminal" evidence="2">
    <location>
        <begin position="32"/>
        <end position="204"/>
    </location>
</feature>
<sequence>MNITDSWGHPLIFTRSQTQPRVALFLRNLAGGGAERVMLNLACGIAKQGVKVDLLLTKAEGEYLNRVPDEIRLIDFNAANFGKDRIFNLPTGFTSTGSLPKLISYLKQEQPLALISATHYPNEIAVIAKHLARVPTRVIVSEHTTLSVEAQKVEQVSARLIPMTARLFYPWADGIITVSQGVANDLSKITGIGKERIQVIYNPVITPELFNKAKEAVNHPWFLPGEAPVILGVGRLVAQKDFSTLIRAFAKVRQVKPARLMILGSGRESETLKALARELGIEKDVDFVGFVDNPFAYMQRAKLFVLSSAWEGLPTVLIEALAVGISVVSTNCESGPAEILDNGKYGELVSVGDSNTMAEAILRVLSGHSQLVDSEWLGQFTLDTSIQNYLNILGIGR</sequence>
<reference evidence="3" key="1">
    <citation type="submission" date="2022-06" db="EMBL/GenBank/DDBJ databases">
        <title>New cyanobacteria of genus Symplocastrum in benthos of Lake Baikal.</title>
        <authorList>
            <person name="Sorokovikova E."/>
            <person name="Tikhonova I."/>
            <person name="Krasnopeev A."/>
            <person name="Evseev P."/>
            <person name="Gladkikh A."/>
            <person name="Belykh O."/>
        </authorList>
    </citation>
    <scope>NUCLEOTIDE SEQUENCE</scope>
    <source>
        <strain evidence="3">BBK-W-15</strain>
    </source>
</reference>
<organism evidence="3 4">
    <name type="scientific">Limnofasciculus baicalensis BBK-W-15</name>
    <dbReference type="NCBI Taxonomy" id="2699891"/>
    <lineage>
        <taxon>Bacteria</taxon>
        <taxon>Bacillati</taxon>
        <taxon>Cyanobacteriota</taxon>
        <taxon>Cyanophyceae</taxon>
        <taxon>Coleofasciculales</taxon>
        <taxon>Coleofasciculaceae</taxon>
        <taxon>Limnofasciculus</taxon>
        <taxon>Limnofasciculus baicalensis</taxon>
    </lineage>
</organism>
<dbReference type="GO" id="GO:0016757">
    <property type="term" value="F:glycosyltransferase activity"/>
    <property type="evidence" value="ECO:0007669"/>
    <property type="project" value="InterPro"/>
</dbReference>
<keyword evidence="4" id="KW-1185">Reference proteome</keyword>
<gene>
    <name evidence="3" type="ORF">NJ959_04215</name>
</gene>
<dbReference type="RefSeq" id="WP_254010492.1">
    <property type="nucleotide sequence ID" value="NZ_JAMZMM010000023.1"/>
</dbReference>